<evidence type="ECO:0000313" key="1">
    <source>
        <dbReference type="EMBL" id="KAK7263169.1"/>
    </source>
</evidence>
<keyword evidence="2" id="KW-1185">Reference proteome</keyword>
<protein>
    <submittedName>
        <fullName evidence="1">Uncharacterized protein</fullName>
    </submittedName>
</protein>
<proteinExistence type="predicted"/>
<comment type="caution">
    <text evidence="1">The sequence shown here is derived from an EMBL/GenBank/DDBJ whole genome shotgun (WGS) entry which is preliminary data.</text>
</comment>
<gene>
    <name evidence="1" type="ORF">RJT34_30754</name>
</gene>
<reference evidence="1 2" key="1">
    <citation type="submission" date="2024-01" db="EMBL/GenBank/DDBJ databases">
        <title>The genomes of 5 underutilized Papilionoideae crops provide insights into root nodulation and disease resistance.</title>
        <authorList>
            <person name="Yuan L."/>
        </authorList>
    </citation>
    <scope>NUCLEOTIDE SEQUENCE [LARGE SCALE GENOMIC DNA]</scope>
    <source>
        <strain evidence="1">LY-2023</strain>
        <tissue evidence="1">Leaf</tissue>
    </source>
</reference>
<sequence>MESDFVVALDCIIYLTEKDQDDKRKSMSPSCSKTHQLRHRMLLISARTLTSLYKMGLSSSLVCKNLYDQSTPIQLVPQIQDMLTQLAQFPFERPIHHNLPLLELPWSRKN</sequence>
<evidence type="ECO:0000313" key="2">
    <source>
        <dbReference type="Proteomes" id="UP001359559"/>
    </source>
</evidence>
<organism evidence="1 2">
    <name type="scientific">Clitoria ternatea</name>
    <name type="common">Butterfly pea</name>
    <dbReference type="NCBI Taxonomy" id="43366"/>
    <lineage>
        <taxon>Eukaryota</taxon>
        <taxon>Viridiplantae</taxon>
        <taxon>Streptophyta</taxon>
        <taxon>Embryophyta</taxon>
        <taxon>Tracheophyta</taxon>
        <taxon>Spermatophyta</taxon>
        <taxon>Magnoliopsida</taxon>
        <taxon>eudicotyledons</taxon>
        <taxon>Gunneridae</taxon>
        <taxon>Pentapetalae</taxon>
        <taxon>rosids</taxon>
        <taxon>fabids</taxon>
        <taxon>Fabales</taxon>
        <taxon>Fabaceae</taxon>
        <taxon>Papilionoideae</taxon>
        <taxon>50 kb inversion clade</taxon>
        <taxon>NPAAA clade</taxon>
        <taxon>indigoferoid/millettioid clade</taxon>
        <taxon>Phaseoleae</taxon>
        <taxon>Clitoria</taxon>
    </lineage>
</organism>
<dbReference type="AlphaFoldDB" id="A0AAN9I2Y1"/>
<dbReference type="Proteomes" id="UP001359559">
    <property type="component" value="Unassembled WGS sequence"/>
</dbReference>
<dbReference type="EMBL" id="JAYKXN010000008">
    <property type="protein sequence ID" value="KAK7263169.1"/>
    <property type="molecule type" value="Genomic_DNA"/>
</dbReference>
<accession>A0AAN9I2Y1</accession>
<name>A0AAN9I2Y1_CLITE</name>